<reference evidence="2 3" key="1">
    <citation type="journal article" date="2014" name="Proc. Natl. Acad. Sci. U.S.A.">
        <title>Functional type 2 photosynthetic reaction centers found in the rare bacterial phylum Gemmatimonadetes.</title>
        <authorList>
            <person name="Zeng Y."/>
            <person name="Feng F."/>
            <person name="Medova H."/>
            <person name="Dean J."/>
            <person name="Koblizek M."/>
        </authorList>
    </citation>
    <scope>NUCLEOTIDE SEQUENCE [LARGE SCALE GENOMIC DNA]</scope>
    <source>
        <strain evidence="2 3">AP64</strain>
    </source>
</reference>
<dbReference type="KEGG" id="gph:GEMMAAP_07090"/>
<evidence type="ECO:0000313" key="2">
    <source>
        <dbReference type="EMBL" id="AMW04674.1"/>
    </source>
</evidence>
<dbReference type="Pfam" id="PF19313">
    <property type="entry name" value="DUF5916"/>
    <property type="match status" value="1"/>
</dbReference>
<reference evidence="2 3" key="2">
    <citation type="journal article" date="2016" name="Environ. Microbiol. Rep.">
        <title>Metagenomic evidence for the presence of phototrophic Gemmatimonadetes bacteria in diverse environments.</title>
        <authorList>
            <person name="Zeng Y."/>
            <person name="Baumbach J."/>
            <person name="Barbosa E.G."/>
            <person name="Azevedo V."/>
            <person name="Zhang C."/>
            <person name="Koblizek M."/>
        </authorList>
    </citation>
    <scope>NUCLEOTIDE SEQUENCE [LARGE SCALE GENOMIC DNA]</scope>
    <source>
        <strain evidence="2 3">AP64</strain>
    </source>
</reference>
<dbReference type="Proteomes" id="UP000076404">
    <property type="component" value="Chromosome"/>
</dbReference>
<dbReference type="eggNOG" id="COG2091">
    <property type="taxonomic scope" value="Bacteria"/>
</dbReference>
<dbReference type="OrthoDB" id="9786766at2"/>
<dbReference type="RefSeq" id="WP_026850423.1">
    <property type="nucleotide sequence ID" value="NZ_CP011454.1"/>
</dbReference>
<dbReference type="AlphaFoldDB" id="A0A143BJQ8"/>
<keyword evidence="3" id="KW-1185">Reference proteome</keyword>
<evidence type="ECO:0000259" key="1">
    <source>
        <dbReference type="Pfam" id="PF19313"/>
    </source>
</evidence>
<sequence>MPSLFLSLKRPRWQPLLLAGICCLAIVLARPSQIAAQRAVTVNGVDHRVYRTSREITLDGRFTEADWAQADSITDFRQRDPVEGAPSTERTVVRLLATPVGLAIGWWCYDSDAANILRTQVRRDAELRSDDYVSMGIDGLHDKRSAFYFRTNSNGAMWDGEHVDAETGNESWDGVWDVRTSITGEGYFIEMLIPWATLRYAEGDSVMGMNFRRFMPRKNEETLWRAWRRTEGFRFLEQEGLIGNLDGLPRRPRVEARPYISGESRLTERRYFAVSGDSVLAPSASDGNIGLDLKVPITNTITADLTFNPDFAQAEVDRQIVNLTRFPLFFPEQRPFFTEGSAIFDFGRPREAQMFYSRRIGLGASGTPVTIPVGVRMQGRAGSRQVGFLAARTSGDEKSSNAVLRVKQDILGRGYVGAMGTFAGETGRPGSAAGGVDFVLPYIVQGGQNLILLGNAAFSRDSAGGETGAHYRFMVDYPNDNADIVVRFDHIDAAYDPALGFVQQRGINRIAGNTQFTPRPKKRSRYIRRYEFNVASYDLVWGVNGGLDNASFSVKPFGLQFQNGDRLETTVRRRFDAPDQTFSLFTNANVAPGQYWWTRGELQYNGAEARPVKVTLNVSAGDFYNGQSRDVSSSVRLRRAPHMLLTLEAQISDVTLPVARFTAKTVRVRGDYAFNPRLNATLFAQWENQSQRASTNARVRWTVKPGSDLYVVWNSAWPTGLERAIPWARPARGGLVAKYVYFFRA</sequence>
<feature type="domain" description="DUF5916" evidence="1">
    <location>
        <begin position="283"/>
        <end position="365"/>
    </location>
</feature>
<proteinExistence type="predicted"/>
<gene>
    <name evidence="2" type="ORF">GEMMAAP_07090</name>
</gene>
<dbReference type="InterPro" id="IPR045670">
    <property type="entry name" value="DUF5916"/>
</dbReference>
<dbReference type="EMBL" id="CP011454">
    <property type="protein sequence ID" value="AMW04674.1"/>
    <property type="molecule type" value="Genomic_DNA"/>
</dbReference>
<organism evidence="2 3">
    <name type="scientific">Gemmatimonas phototrophica</name>
    <dbReference type="NCBI Taxonomy" id="1379270"/>
    <lineage>
        <taxon>Bacteria</taxon>
        <taxon>Pseudomonadati</taxon>
        <taxon>Gemmatimonadota</taxon>
        <taxon>Gemmatimonadia</taxon>
        <taxon>Gemmatimonadales</taxon>
        <taxon>Gemmatimonadaceae</taxon>
        <taxon>Gemmatimonas</taxon>
    </lineage>
</organism>
<name>A0A143BJQ8_9BACT</name>
<dbReference type="CDD" id="cd09618">
    <property type="entry name" value="CBM9_like_2"/>
    <property type="match status" value="1"/>
</dbReference>
<accession>A0A143BJQ8</accession>
<dbReference type="STRING" id="1379270.GEMMAAP_07090"/>
<dbReference type="SUPFAM" id="SSF49344">
    <property type="entry name" value="CBD9-like"/>
    <property type="match status" value="1"/>
</dbReference>
<dbReference type="Gene3D" id="2.60.40.1190">
    <property type="match status" value="1"/>
</dbReference>
<evidence type="ECO:0000313" key="3">
    <source>
        <dbReference type="Proteomes" id="UP000076404"/>
    </source>
</evidence>
<protein>
    <recommendedName>
        <fullName evidence="1">DUF5916 domain-containing protein</fullName>
    </recommendedName>
</protein>